<dbReference type="OrthoDB" id="4222821at2759"/>
<feature type="region of interest" description="Disordered" evidence="1">
    <location>
        <begin position="18"/>
        <end position="40"/>
    </location>
</feature>
<sequence length="375" mass="40639">MAPCARCCYMGARCVTGAPGHPGRPPKHRLAVSSPGPHGKSTLRDVHAVESHAPIMAVAAAHEPQPDFWAVSGDMSAFFASPSPSPSMHHSPASGEDILQGLLGADDDLYAMLHVGGDASTALDLDMDPLLDHEERLLPLTPLPQCSSAASLLMKFREDVEQRITTVDAYYADSSQVLHGCKDGGAGRDVENPAALLLTCTKQFTDIIQGLIPATHLYTQTEDTLSTEIVLQVLSSYLALIRLFDSLFHRIYQYICQVPPESYQSIKVKSVLRIGGISSLQNMPLKAYAMGILDAIQGQMQTLERCMGIPADYCLSGEAAALPTEATPGIFSRAHRARLFWAVMAQEDVKSRRGSMSYVESIRASIKESMAFLHD</sequence>
<protein>
    <submittedName>
        <fullName evidence="2">Uncharacterized protein</fullName>
    </submittedName>
</protein>
<dbReference type="EMBL" id="ML977515">
    <property type="protein sequence ID" value="KAF2125605.1"/>
    <property type="molecule type" value="Genomic_DNA"/>
</dbReference>
<evidence type="ECO:0000313" key="3">
    <source>
        <dbReference type="Proteomes" id="UP000799771"/>
    </source>
</evidence>
<dbReference type="AlphaFoldDB" id="A0A6A6A353"/>
<name>A0A6A6A353_9PLEO</name>
<dbReference type="GeneID" id="54411241"/>
<dbReference type="RefSeq" id="XP_033519997.1">
    <property type="nucleotide sequence ID" value="XM_033670809.1"/>
</dbReference>
<accession>A0A6A6A353</accession>
<dbReference type="Proteomes" id="UP000799771">
    <property type="component" value="Unassembled WGS sequence"/>
</dbReference>
<gene>
    <name evidence="2" type="ORF">P153DRAFT_389059</name>
</gene>
<reference evidence="2" key="1">
    <citation type="journal article" date="2020" name="Stud. Mycol.">
        <title>101 Dothideomycetes genomes: a test case for predicting lifestyles and emergence of pathogens.</title>
        <authorList>
            <person name="Haridas S."/>
            <person name="Albert R."/>
            <person name="Binder M."/>
            <person name="Bloem J."/>
            <person name="Labutti K."/>
            <person name="Salamov A."/>
            <person name="Andreopoulos B."/>
            <person name="Baker S."/>
            <person name="Barry K."/>
            <person name="Bills G."/>
            <person name="Bluhm B."/>
            <person name="Cannon C."/>
            <person name="Castanera R."/>
            <person name="Culley D."/>
            <person name="Daum C."/>
            <person name="Ezra D."/>
            <person name="Gonzalez J."/>
            <person name="Henrissat B."/>
            <person name="Kuo A."/>
            <person name="Liang C."/>
            <person name="Lipzen A."/>
            <person name="Lutzoni F."/>
            <person name="Magnuson J."/>
            <person name="Mondo S."/>
            <person name="Nolan M."/>
            <person name="Ohm R."/>
            <person name="Pangilinan J."/>
            <person name="Park H.-J."/>
            <person name="Ramirez L."/>
            <person name="Alfaro M."/>
            <person name="Sun H."/>
            <person name="Tritt A."/>
            <person name="Yoshinaga Y."/>
            <person name="Zwiers L.-H."/>
            <person name="Turgeon B."/>
            <person name="Goodwin S."/>
            <person name="Spatafora J."/>
            <person name="Crous P."/>
            <person name="Grigoriev I."/>
        </authorList>
    </citation>
    <scope>NUCLEOTIDE SEQUENCE</scope>
    <source>
        <strain evidence="2">CBS 119687</strain>
    </source>
</reference>
<evidence type="ECO:0000256" key="1">
    <source>
        <dbReference type="SAM" id="MobiDB-lite"/>
    </source>
</evidence>
<proteinExistence type="predicted"/>
<evidence type="ECO:0000313" key="2">
    <source>
        <dbReference type="EMBL" id="KAF2125605.1"/>
    </source>
</evidence>
<keyword evidence="3" id="KW-1185">Reference proteome</keyword>
<organism evidence="2 3">
    <name type="scientific">Dothidotthia symphoricarpi CBS 119687</name>
    <dbReference type="NCBI Taxonomy" id="1392245"/>
    <lineage>
        <taxon>Eukaryota</taxon>
        <taxon>Fungi</taxon>
        <taxon>Dikarya</taxon>
        <taxon>Ascomycota</taxon>
        <taxon>Pezizomycotina</taxon>
        <taxon>Dothideomycetes</taxon>
        <taxon>Pleosporomycetidae</taxon>
        <taxon>Pleosporales</taxon>
        <taxon>Dothidotthiaceae</taxon>
        <taxon>Dothidotthia</taxon>
    </lineage>
</organism>